<evidence type="ECO:0000313" key="5">
    <source>
        <dbReference type="EMBL" id="AMV63895.1"/>
    </source>
</evidence>
<dbReference type="Gene3D" id="3.40.50.150">
    <property type="entry name" value="Vaccinia Virus protein VP39"/>
    <property type="match status" value="1"/>
</dbReference>
<keyword evidence="3" id="KW-0949">S-adenosyl-L-methionine</keyword>
<keyword evidence="1" id="KW-0489">Methyltransferase</keyword>
<dbReference type="GO" id="GO:0003677">
    <property type="term" value="F:DNA binding"/>
    <property type="evidence" value="ECO:0007669"/>
    <property type="project" value="InterPro"/>
</dbReference>
<gene>
    <name evidence="5" type="ORF">ADU70_0066</name>
</gene>
<reference evidence="5 6" key="1">
    <citation type="journal article" date="2016" name="PLoS ONE">
        <title>The Identification of Novel Diagnostic Marker Genes for the Detection of Beer Spoiling Pediococcus damnosus Strains Using the BlAst Diagnostic Gene findEr.</title>
        <authorList>
            <person name="Behr J."/>
            <person name="Geissler A.J."/>
            <person name="Schmid J."/>
            <person name="Zehe A."/>
            <person name="Vogel R.F."/>
        </authorList>
    </citation>
    <scope>NUCLEOTIDE SEQUENCE [LARGE SCALE GENOMIC DNA]</scope>
    <source>
        <strain evidence="5 6">TMW 2.1533</strain>
    </source>
</reference>
<geneLocation type="plasmid" evidence="6">
    <name>pl21533-4</name>
</geneLocation>
<sequence length="924" mass="104764">MSTGNELHVNERSEGGFLITQMNLLFAKNDWNYASAVGELSLKSNHATDTRNVTLFPDAVIYQDQKRLIPMMGWEFKMPDTPIDDKELISNARDKANRMGTEVFVLWNFQYCAVYYRNQDRSWSTTPSKLYNDYAGALVNRKAVGDNEQLWQQLLEKVLSDLNRDYVNKIYDVAPIEFHISDYVDTIAKKLAPITSSAYLNITRPQFRAEVREWYLNDKAEFSAKKAAKKLTDEEVMLAFAKNVVIRWVNRILFCNLIRKHQNLFSKVLYNFHQSGDIQRFASDLNDAVSTTDFYSILHVNKDETQIPRLVILDLVDFNNYLWQTDMSDVSTNFISKSLESMVTVTKRELMGLYTTPQPLAELLVNLTLVTAEGNYADVTVGSGTIAKVLLNKLIGFKSLSYIHEHLWLSDKYSYPLQAANMNITSVDSLNLMNIVFRHNALSLKVGEKVHITNPQTGKINTLSYPKMDTITSNLPFISSNNRSDDDRMLINRVNSSNGLTARADLYQSILLHLESLLSDNPDARAGVIVSNSWMKNTAKGSFLDILVNLYDIDSIVYSNVAKWFDNASVVATILILKKKSNNPEKMKLIGLNVDIRSMKLEEVDHLSDQIIAGTPNSAYELNEYTLTDVKDLMGTGISLEGLFDDISWLDKIIKEKKLTTLSNIVNITRGTRTGRDKLYVTDGLLTDKADSFPYIKTLKGLSTLTIKSSGKYLFYTSKTPQELKDAGHLKTLRYMQAKENEPEALTEKITKGKGEAWYIPDDKPHYGDYVTSMNPNQHLFWAAFEESTALDQRGIAASLKSEYRRDRELIHALLNSAISLFILGASGFSRAQGVTDLTSDGLKRLSILNPSLLTDEKKRFIVDAWHTVVNSSIVDIVSQLQQEPWIAFNKLVLEQFNIDVNLYPQIVASITKIMTRRKMIGKS</sequence>
<evidence type="ECO:0000259" key="4">
    <source>
        <dbReference type="Pfam" id="PF02384"/>
    </source>
</evidence>
<accession>A0AAC9B3Z9</accession>
<dbReference type="SUPFAM" id="SSF53335">
    <property type="entry name" value="S-adenosyl-L-methionine-dependent methyltransferases"/>
    <property type="match status" value="1"/>
</dbReference>
<evidence type="ECO:0000256" key="1">
    <source>
        <dbReference type="ARBA" id="ARBA00022603"/>
    </source>
</evidence>
<dbReference type="RefSeq" id="WP_062904665.1">
    <property type="nucleotide sequence ID" value="NZ_CP012279.1"/>
</dbReference>
<dbReference type="Proteomes" id="UP000076405">
    <property type="component" value="Plasmid pL21533-4"/>
</dbReference>
<evidence type="ECO:0000256" key="2">
    <source>
        <dbReference type="ARBA" id="ARBA00022679"/>
    </source>
</evidence>
<name>A0AAC9B3Z9_9LACO</name>
<organism evidence="5 6">
    <name type="scientific">Pediococcus damnosus</name>
    <dbReference type="NCBI Taxonomy" id="51663"/>
    <lineage>
        <taxon>Bacteria</taxon>
        <taxon>Bacillati</taxon>
        <taxon>Bacillota</taxon>
        <taxon>Bacilli</taxon>
        <taxon>Lactobacillales</taxon>
        <taxon>Lactobacillaceae</taxon>
        <taxon>Pediococcus</taxon>
    </lineage>
</organism>
<evidence type="ECO:0000256" key="3">
    <source>
        <dbReference type="ARBA" id="ARBA00022691"/>
    </source>
</evidence>
<dbReference type="EMBL" id="CP012279">
    <property type="protein sequence ID" value="AMV63895.1"/>
    <property type="molecule type" value="Genomic_DNA"/>
</dbReference>
<protein>
    <recommendedName>
        <fullName evidence="4">DNA methylase adenine-specific domain-containing protein</fullName>
    </recommendedName>
</protein>
<dbReference type="GO" id="GO:0008170">
    <property type="term" value="F:N-methyltransferase activity"/>
    <property type="evidence" value="ECO:0007669"/>
    <property type="project" value="InterPro"/>
</dbReference>
<proteinExistence type="predicted"/>
<dbReference type="REBASE" id="142097">
    <property type="entry name" value="Pda1533ORF66P"/>
</dbReference>
<evidence type="ECO:0000313" key="6">
    <source>
        <dbReference type="Proteomes" id="UP000076405"/>
    </source>
</evidence>
<keyword evidence="2" id="KW-0808">Transferase</keyword>
<dbReference type="PANTHER" id="PTHR33841">
    <property type="entry name" value="DNA METHYLTRANSFERASE YEEA-RELATED"/>
    <property type="match status" value="1"/>
</dbReference>
<keyword evidence="5" id="KW-0614">Plasmid</keyword>
<dbReference type="GO" id="GO:0032259">
    <property type="term" value="P:methylation"/>
    <property type="evidence" value="ECO:0007669"/>
    <property type="project" value="UniProtKB-KW"/>
</dbReference>
<dbReference type="PANTHER" id="PTHR33841:SF5">
    <property type="entry name" value="DNA METHYLASE (MODIFICATION METHYLASE) (METHYLTRANSFERASE)-RELATED"/>
    <property type="match status" value="1"/>
</dbReference>
<dbReference type="InterPro" id="IPR029063">
    <property type="entry name" value="SAM-dependent_MTases_sf"/>
</dbReference>
<dbReference type="Pfam" id="PF02384">
    <property type="entry name" value="N6_Mtase"/>
    <property type="match status" value="1"/>
</dbReference>
<dbReference type="InterPro" id="IPR003356">
    <property type="entry name" value="DNA_methylase_A-5"/>
</dbReference>
<feature type="domain" description="DNA methylase adenine-specific" evidence="4">
    <location>
        <begin position="345"/>
        <end position="590"/>
    </location>
</feature>
<dbReference type="InterPro" id="IPR050953">
    <property type="entry name" value="N4_N6_ade-DNA_methylase"/>
</dbReference>
<dbReference type="AlphaFoldDB" id="A0AAC9B3Z9"/>